<dbReference type="EMBL" id="CADEPI010000884">
    <property type="protein sequence ID" value="CAB3388736.1"/>
    <property type="molecule type" value="Genomic_DNA"/>
</dbReference>
<gene>
    <name evidence="2" type="ORF">CLODIP_2_CD08677</name>
</gene>
<dbReference type="Pfam" id="PF00653">
    <property type="entry name" value="BIR"/>
    <property type="match status" value="1"/>
</dbReference>
<proteinExistence type="predicted"/>
<comment type="caution">
    <text evidence="2">The sequence shown here is derived from an EMBL/GenBank/DDBJ whole genome shotgun (WGS) entry which is preliminary data.</text>
</comment>
<dbReference type="AlphaFoldDB" id="A0A8S1E8R1"/>
<sequence>MSEPLVMAYKYESHRLYSLLKKNDWQHVNPFALARSGFYYLGKGDHVQCTFCNLEVSEWQEGDNPDVEHAKYNDKCPFLRDPLGAGDIAIGSEQIEMAHDGLGKTNPGATIYNPEDETDHGDQKTTIDQQ</sequence>
<keyword evidence="3" id="KW-1185">Reference proteome</keyword>
<dbReference type="GO" id="GO:0043066">
    <property type="term" value="P:negative regulation of apoptotic process"/>
    <property type="evidence" value="ECO:0007669"/>
    <property type="project" value="TreeGrafter"/>
</dbReference>
<dbReference type="GO" id="GO:0061630">
    <property type="term" value="F:ubiquitin protein ligase activity"/>
    <property type="evidence" value="ECO:0007669"/>
    <property type="project" value="TreeGrafter"/>
</dbReference>
<dbReference type="SUPFAM" id="SSF57924">
    <property type="entry name" value="Inhibitor of apoptosis (IAP) repeat"/>
    <property type="match status" value="1"/>
</dbReference>
<dbReference type="SMART" id="SM00238">
    <property type="entry name" value="BIR"/>
    <property type="match status" value="1"/>
</dbReference>
<dbReference type="PROSITE" id="PS50143">
    <property type="entry name" value="BIR_REPEAT_2"/>
    <property type="match status" value="1"/>
</dbReference>
<organism evidence="2 3">
    <name type="scientific">Cloeon dipterum</name>
    <dbReference type="NCBI Taxonomy" id="197152"/>
    <lineage>
        <taxon>Eukaryota</taxon>
        <taxon>Metazoa</taxon>
        <taxon>Ecdysozoa</taxon>
        <taxon>Arthropoda</taxon>
        <taxon>Hexapoda</taxon>
        <taxon>Insecta</taxon>
        <taxon>Pterygota</taxon>
        <taxon>Palaeoptera</taxon>
        <taxon>Ephemeroptera</taxon>
        <taxon>Pisciforma</taxon>
        <taxon>Baetidae</taxon>
        <taxon>Cloeon</taxon>
    </lineage>
</organism>
<dbReference type="GO" id="GO:0051726">
    <property type="term" value="P:regulation of cell cycle"/>
    <property type="evidence" value="ECO:0007669"/>
    <property type="project" value="TreeGrafter"/>
</dbReference>
<reference evidence="2 3" key="1">
    <citation type="submission" date="2020-04" db="EMBL/GenBank/DDBJ databases">
        <authorList>
            <person name="Alioto T."/>
            <person name="Alioto T."/>
            <person name="Gomez Garrido J."/>
        </authorList>
    </citation>
    <scope>NUCLEOTIDE SEQUENCE [LARGE SCALE GENOMIC DNA]</scope>
</reference>
<dbReference type="GO" id="GO:0031398">
    <property type="term" value="P:positive regulation of protein ubiquitination"/>
    <property type="evidence" value="ECO:0007669"/>
    <property type="project" value="TreeGrafter"/>
</dbReference>
<protein>
    <submittedName>
        <fullName evidence="2">Uncharacterized protein</fullName>
    </submittedName>
</protein>
<evidence type="ECO:0000313" key="2">
    <source>
        <dbReference type="EMBL" id="CAB3388736.1"/>
    </source>
</evidence>
<feature type="region of interest" description="Disordered" evidence="1">
    <location>
        <begin position="99"/>
        <end position="130"/>
    </location>
</feature>
<name>A0A8S1E8R1_9INSE</name>
<dbReference type="GO" id="GO:0005634">
    <property type="term" value="C:nucleus"/>
    <property type="evidence" value="ECO:0007669"/>
    <property type="project" value="TreeGrafter"/>
</dbReference>
<dbReference type="CDD" id="cd00022">
    <property type="entry name" value="BIR"/>
    <property type="match status" value="1"/>
</dbReference>
<dbReference type="PANTHER" id="PTHR10044">
    <property type="entry name" value="INHIBITOR OF APOPTOSIS"/>
    <property type="match status" value="1"/>
</dbReference>
<feature type="compositionally biased region" description="Basic and acidic residues" evidence="1">
    <location>
        <begin position="120"/>
        <end position="130"/>
    </location>
</feature>
<accession>A0A8S1E8R1</accession>
<dbReference type="PANTHER" id="PTHR10044:SF139">
    <property type="entry name" value="DEATH-ASSOCIATED INHIBITOR OF APOPTOSIS 2"/>
    <property type="match status" value="1"/>
</dbReference>
<evidence type="ECO:0000313" key="3">
    <source>
        <dbReference type="Proteomes" id="UP000494165"/>
    </source>
</evidence>
<dbReference type="Gene3D" id="1.10.1170.10">
    <property type="entry name" value="Inhibitor Of Apoptosis Protein (2mihbC-IAP-1), Chain A"/>
    <property type="match status" value="1"/>
</dbReference>
<dbReference type="OrthoDB" id="6113021at2759"/>
<dbReference type="GO" id="GO:0043027">
    <property type="term" value="F:cysteine-type endopeptidase inhibitor activity involved in apoptotic process"/>
    <property type="evidence" value="ECO:0007669"/>
    <property type="project" value="TreeGrafter"/>
</dbReference>
<dbReference type="InterPro" id="IPR001370">
    <property type="entry name" value="BIR_rpt"/>
</dbReference>
<dbReference type="InterPro" id="IPR050784">
    <property type="entry name" value="IAP"/>
</dbReference>
<evidence type="ECO:0000256" key="1">
    <source>
        <dbReference type="SAM" id="MobiDB-lite"/>
    </source>
</evidence>
<dbReference type="GO" id="GO:0005737">
    <property type="term" value="C:cytoplasm"/>
    <property type="evidence" value="ECO:0007669"/>
    <property type="project" value="TreeGrafter"/>
</dbReference>
<dbReference type="Proteomes" id="UP000494165">
    <property type="component" value="Unassembled WGS sequence"/>
</dbReference>